<dbReference type="GO" id="GO:0006302">
    <property type="term" value="P:double-strand break repair"/>
    <property type="evidence" value="ECO:0007669"/>
    <property type="project" value="TreeGrafter"/>
</dbReference>
<name>A0A7W6BBM4_9HYPH</name>
<reference evidence="3 4" key="1">
    <citation type="submission" date="2018-11" db="EMBL/GenBank/DDBJ databases">
        <authorList>
            <person name="Huo Y."/>
        </authorList>
    </citation>
    <scope>NUCLEOTIDE SEQUENCE [LARGE SCALE GENOMIC DNA]</scope>
    <source>
        <strain evidence="3 4">CCBAU 33202</strain>
    </source>
</reference>
<keyword evidence="4" id="KW-1185">Reference proteome</keyword>
<feature type="domain" description="Protein CR006 P-loop" evidence="1">
    <location>
        <begin position="620"/>
        <end position="706"/>
    </location>
</feature>
<dbReference type="InterPro" id="IPR027417">
    <property type="entry name" value="P-loop_NTPase"/>
</dbReference>
<evidence type="ECO:0000313" key="5">
    <source>
        <dbReference type="Proteomes" id="UP000545490"/>
    </source>
</evidence>
<dbReference type="RefSeq" id="WP_126828323.1">
    <property type="nucleotide sequence ID" value="NZ_JACIDG010000008.1"/>
</dbReference>
<keyword evidence="2" id="KW-0547">Nucleotide-binding</keyword>
<dbReference type="GO" id="GO:0005524">
    <property type="term" value="F:ATP binding"/>
    <property type="evidence" value="ECO:0007669"/>
    <property type="project" value="UniProtKB-KW"/>
</dbReference>
<evidence type="ECO:0000313" key="2">
    <source>
        <dbReference type="EMBL" id="MBB3916184.1"/>
    </source>
</evidence>
<evidence type="ECO:0000313" key="4">
    <source>
        <dbReference type="Proteomes" id="UP000272004"/>
    </source>
</evidence>
<dbReference type="Pfam" id="PF13166">
    <property type="entry name" value="AAA_13"/>
    <property type="match status" value="1"/>
</dbReference>
<dbReference type="PANTHER" id="PTHR32182">
    <property type="entry name" value="DNA REPLICATION AND REPAIR PROTEIN RECF"/>
    <property type="match status" value="1"/>
</dbReference>
<gene>
    <name evidence="3" type="ORF">EFB14_20170</name>
    <name evidence="2" type="ORF">GGQ65_003484</name>
</gene>
<evidence type="ECO:0000259" key="1">
    <source>
        <dbReference type="Pfam" id="PF13166"/>
    </source>
</evidence>
<keyword evidence="2" id="KW-0067">ATP-binding</keyword>
<dbReference type="Proteomes" id="UP000272004">
    <property type="component" value="Unassembled WGS sequence"/>
</dbReference>
<dbReference type="EMBL" id="RJJU01000010">
    <property type="protein sequence ID" value="RUM11181.1"/>
    <property type="molecule type" value="Genomic_DNA"/>
</dbReference>
<sequence length="871" mass="95527">MAVGQPKSAYQMILEWASSRPLWQQDALRRIVSTVKLNASDIDELTELCLKGKGKIGIELDPIPLSREDRLVRTTAGGTISLLSVSDVRHVNQLAAGQTLSFAANGLTVIYGDNGSGKSGYSRILKRACHARFRTEILPDEFDATSSRGASAKIEYADERQAMPPIPWVDDGVPNHTLSAVTVFDRESGAVHVREQSEIAFRPFGLDIPDELAAACVAIKERLTAEQTRLNQACDPTFSRGGFSPTTPVGRILANLKADTDLTPLEELSIISEAETERFQRLTEDLGRDPLIASAEQRAWAASLFRFADDLEAALAQFSAAALLAIQNAVEKAGARRATANLAAEALFGTVVVKGVGEEAWRQLWEAARRYSEQDSSPHESFPPSIEGAPCVLCQQPLGVAALQRMSTFEAFVCNDTGRLADEAEALRDRLLSSIVAAPIRIAAFPLRRQLAVRHPELARKVLRCLASARLRRAVCLRGAEGAHAAILEVISSPAEELRAVATKAERYAEELSEAADLSIRTLFENERDALRDRIALKTLLLKAKTEVVRLADLDRVAKCLGETNTKAITMLGNAIADEVVTPRIRDRFQEEIQKLAAGRVRVDVVRSGGKYGSPQYQVRLFANDRAKVHLVLSEGEQTCVALALFLTELATASSASTLVFDDPVSSLDHRWRQKVAERLVEEAKLRQIIVFTHDLVFLNDLQTLAGSEGVTHKETSLSRSGSGAGIVEDGLPWIGQRLPQRLDALEKEARAAKTLFDALDDEAYADAASKFYNRLRSTWERALEDVAFCNVVHRHRDYINAKDLKKVTALEAADVDAWEAGFKTCCEITDAHDPARGRNASPPPPVDLLKHVADLGIWVASLRDRHKQIS</sequence>
<reference evidence="2 5" key="2">
    <citation type="submission" date="2020-08" db="EMBL/GenBank/DDBJ databases">
        <title>Genomic Encyclopedia of Type Strains, Phase IV (KMG-IV): sequencing the most valuable type-strain genomes for metagenomic binning, comparative biology and taxonomic classification.</title>
        <authorList>
            <person name="Goeker M."/>
        </authorList>
    </citation>
    <scope>NUCLEOTIDE SEQUENCE [LARGE SCALE GENOMIC DNA]</scope>
    <source>
        <strain evidence="2 5">DSM 19331</strain>
    </source>
</reference>
<accession>A0A7W6BBM4</accession>
<organism evidence="2 5">
    <name type="scientific">Rhizobium fabae</name>
    <dbReference type="NCBI Taxonomy" id="573179"/>
    <lineage>
        <taxon>Bacteria</taxon>
        <taxon>Pseudomonadati</taxon>
        <taxon>Pseudomonadota</taxon>
        <taxon>Alphaproteobacteria</taxon>
        <taxon>Hyphomicrobiales</taxon>
        <taxon>Rhizobiaceae</taxon>
        <taxon>Rhizobium/Agrobacterium group</taxon>
        <taxon>Rhizobium</taxon>
    </lineage>
</organism>
<dbReference type="EMBL" id="JACIDG010000008">
    <property type="protein sequence ID" value="MBB3916184.1"/>
    <property type="molecule type" value="Genomic_DNA"/>
</dbReference>
<dbReference type="AlphaFoldDB" id="A0A7W6BBM4"/>
<protein>
    <submittedName>
        <fullName evidence="3">DNA repair protein</fullName>
    </submittedName>
    <submittedName>
        <fullName evidence="2">Energy-coupling factor transporter ATP-binding protein EcfA2</fullName>
    </submittedName>
</protein>
<proteinExistence type="predicted"/>
<dbReference type="InterPro" id="IPR026866">
    <property type="entry name" value="CR006_AAA"/>
</dbReference>
<dbReference type="PANTHER" id="PTHR32182:SF22">
    <property type="entry name" value="ATP-DEPENDENT ENDONUCLEASE, OLD FAMILY-RELATED"/>
    <property type="match status" value="1"/>
</dbReference>
<dbReference type="Gene3D" id="3.40.50.300">
    <property type="entry name" value="P-loop containing nucleotide triphosphate hydrolases"/>
    <property type="match status" value="1"/>
</dbReference>
<evidence type="ECO:0000313" key="3">
    <source>
        <dbReference type="EMBL" id="RUM11181.1"/>
    </source>
</evidence>
<dbReference type="CDD" id="cd00267">
    <property type="entry name" value="ABC_ATPase"/>
    <property type="match status" value="1"/>
</dbReference>
<dbReference type="Proteomes" id="UP000545490">
    <property type="component" value="Unassembled WGS sequence"/>
</dbReference>
<dbReference type="SUPFAM" id="SSF52540">
    <property type="entry name" value="P-loop containing nucleoside triphosphate hydrolases"/>
    <property type="match status" value="1"/>
</dbReference>
<dbReference type="GO" id="GO:0000731">
    <property type="term" value="P:DNA synthesis involved in DNA repair"/>
    <property type="evidence" value="ECO:0007669"/>
    <property type="project" value="TreeGrafter"/>
</dbReference>
<comment type="caution">
    <text evidence="2">The sequence shown here is derived from an EMBL/GenBank/DDBJ whole genome shotgun (WGS) entry which is preliminary data.</text>
</comment>